<accession>A0A183LEX1</accession>
<sequence length="43" mass="4728">MSHTMVGTKQTIRALGDYFSLLIVEAISASGEAFSIQHTRQTM</sequence>
<name>A0A183LEX1_9TREM</name>
<dbReference type="Proteomes" id="UP000277204">
    <property type="component" value="Unassembled WGS sequence"/>
</dbReference>
<dbReference type="AlphaFoldDB" id="A0A183LEX1"/>
<proteinExistence type="predicted"/>
<evidence type="ECO:0000313" key="2">
    <source>
        <dbReference type="Proteomes" id="UP000277204"/>
    </source>
</evidence>
<dbReference type="STRING" id="48269.A0A183LEX1"/>
<evidence type="ECO:0000313" key="1">
    <source>
        <dbReference type="EMBL" id="VDO54652.1"/>
    </source>
</evidence>
<dbReference type="EMBL" id="UZAI01000590">
    <property type="protein sequence ID" value="VDO54652.1"/>
    <property type="molecule type" value="Genomic_DNA"/>
</dbReference>
<gene>
    <name evidence="1" type="ORF">SMRZ_LOCUS2346</name>
</gene>
<protein>
    <submittedName>
        <fullName evidence="1">Uncharacterized protein</fullName>
    </submittedName>
</protein>
<keyword evidence="2" id="KW-1185">Reference proteome</keyword>
<reference evidence="1 2" key="1">
    <citation type="submission" date="2018-11" db="EMBL/GenBank/DDBJ databases">
        <authorList>
            <consortium name="Pathogen Informatics"/>
        </authorList>
    </citation>
    <scope>NUCLEOTIDE SEQUENCE [LARGE SCALE GENOMIC DNA]</scope>
    <source>
        <strain evidence="1 2">Zambia</strain>
    </source>
</reference>
<organism evidence="1 2">
    <name type="scientific">Schistosoma margrebowiei</name>
    <dbReference type="NCBI Taxonomy" id="48269"/>
    <lineage>
        <taxon>Eukaryota</taxon>
        <taxon>Metazoa</taxon>
        <taxon>Spiralia</taxon>
        <taxon>Lophotrochozoa</taxon>
        <taxon>Platyhelminthes</taxon>
        <taxon>Trematoda</taxon>
        <taxon>Digenea</taxon>
        <taxon>Strigeidida</taxon>
        <taxon>Schistosomatoidea</taxon>
        <taxon>Schistosomatidae</taxon>
        <taxon>Schistosoma</taxon>
    </lineage>
</organism>